<sequence>MQYMTRYQVFRTAHIAGHVFWWVFIVAVMLAGGITWFSADQPNDFGWTAYTPLTDLPRRYVDYLPSDGFDQMAPLSLIAFCLLALAALAEALAVRRPLAGIITVTVPFVAAALIWCALPRGHWSFYIKPIAALPIILAAVAIRELWERKLAPAVTDT</sequence>
<dbReference type="InterPro" id="IPR036927">
    <property type="entry name" value="Cyt_c_oxase-like_su1_sf"/>
</dbReference>
<proteinExistence type="predicted"/>
<keyword evidence="1" id="KW-0472">Membrane</keyword>
<name>A0A291RP43_9NOCA</name>
<protein>
    <submittedName>
        <fullName evidence="2">Uncharacterized protein</fullName>
    </submittedName>
</protein>
<evidence type="ECO:0000313" key="3">
    <source>
        <dbReference type="Proteomes" id="UP000221961"/>
    </source>
</evidence>
<dbReference type="SUPFAM" id="SSF81442">
    <property type="entry name" value="Cytochrome c oxidase subunit I-like"/>
    <property type="match status" value="1"/>
</dbReference>
<organism evidence="2 3">
    <name type="scientific">Nocardia terpenica</name>
    <dbReference type="NCBI Taxonomy" id="455432"/>
    <lineage>
        <taxon>Bacteria</taxon>
        <taxon>Bacillati</taxon>
        <taxon>Actinomycetota</taxon>
        <taxon>Actinomycetes</taxon>
        <taxon>Mycobacteriales</taxon>
        <taxon>Nocardiaceae</taxon>
        <taxon>Nocardia</taxon>
    </lineage>
</organism>
<accession>A0A291RP43</accession>
<gene>
    <name evidence="2" type="ORF">CRH09_25000</name>
</gene>
<evidence type="ECO:0000313" key="2">
    <source>
        <dbReference type="EMBL" id="ATL68954.1"/>
    </source>
</evidence>
<dbReference type="AlphaFoldDB" id="A0A291RP43"/>
<dbReference type="Proteomes" id="UP000221961">
    <property type="component" value="Chromosome"/>
</dbReference>
<reference evidence="2 3" key="1">
    <citation type="submission" date="2017-10" db="EMBL/GenBank/DDBJ databases">
        <title>Comparative genomics between pathogenic Norcardia.</title>
        <authorList>
            <person name="Zeng L."/>
        </authorList>
    </citation>
    <scope>NUCLEOTIDE SEQUENCE [LARGE SCALE GENOMIC DNA]</scope>
    <source>
        <strain evidence="2 3">NC_YFY_NT001</strain>
    </source>
</reference>
<dbReference type="KEGG" id="ntp:CRH09_25000"/>
<feature type="transmembrane region" description="Helical" evidence="1">
    <location>
        <begin position="72"/>
        <end position="91"/>
    </location>
</feature>
<keyword evidence="1" id="KW-0812">Transmembrane</keyword>
<feature type="transmembrane region" description="Helical" evidence="1">
    <location>
        <begin position="20"/>
        <end position="39"/>
    </location>
</feature>
<evidence type="ECO:0000256" key="1">
    <source>
        <dbReference type="SAM" id="Phobius"/>
    </source>
</evidence>
<feature type="transmembrane region" description="Helical" evidence="1">
    <location>
        <begin position="123"/>
        <end position="142"/>
    </location>
</feature>
<dbReference type="EMBL" id="CP023778">
    <property type="protein sequence ID" value="ATL68954.1"/>
    <property type="molecule type" value="Genomic_DNA"/>
</dbReference>
<keyword evidence="1" id="KW-1133">Transmembrane helix</keyword>
<feature type="transmembrane region" description="Helical" evidence="1">
    <location>
        <begin position="98"/>
        <end position="117"/>
    </location>
</feature>